<organism evidence="2 3">
    <name type="scientific">Alkalicoccus urumqiensis</name>
    <name type="common">Bacillus urumqiensis</name>
    <dbReference type="NCBI Taxonomy" id="1548213"/>
    <lineage>
        <taxon>Bacteria</taxon>
        <taxon>Bacillati</taxon>
        <taxon>Bacillota</taxon>
        <taxon>Bacilli</taxon>
        <taxon>Bacillales</taxon>
        <taxon>Bacillaceae</taxon>
        <taxon>Alkalicoccus</taxon>
    </lineage>
</organism>
<evidence type="ECO:0000313" key="3">
    <source>
        <dbReference type="Proteomes" id="UP000243650"/>
    </source>
</evidence>
<keyword evidence="1" id="KW-0812">Transmembrane</keyword>
<feature type="transmembrane region" description="Helical" evidence="1">
    <location>
        <begin position="112"/>
        <end position="141"/>
    </location>
</feature>
<accession>A0A2P6MIQ4</accession>
<evidence type="ECO:0008006" key="4">
    <source>
        <dbReference type="Google" id="ProtNLM"/>
    </source>
</evidence>
<name>A0A2P6MIQ4_ALKUR</name>
<protein>
    <recommendedName>
        <fullName evidence="4">Metal-dependent hydrolase</fullName>
    </recommendedName>
</protein>
<dbReference type="OrthoDB" id="2857442at2"/>
<dbReference type="EMBL" id="PVNS01000004">
    <property type="protein sequence ID" value="PRO66166.1"/>
    <property type="molecule type" value="Genomic_DNA"/>
</dbReference>
<dbReference type="Pfam" id="PF04307">
    <property type="entry name" value="YdjM"/>
    <property type="match status" value="1"/>
</dbReference>
<sequence length="211" mass="23738">MCYTECRSSCFSVFQRGCGAVNTVHHAAWTYIAGKISIPERKAGVRWATAGAVMPDVSYVVLFFGMGVERGTLHAGMLLSADAPSRWELHELVHAIFEHPLGILLRNSAHSLVFWAGAALLFWLLTRTLLSNAMLFVWGWLGHILLDALTHVTDATPLFYPFSEWTFPAFVSYWDPAYYGPLFSLVSNLLLLACGTFLVLRHYLRRKRPSE</sequence>
<reference evidence="2 3" key="1">
    <citation type="submission" date="2018-03" db="EMBL/GenBank/DDBJ databases">
        <title>Bacillus urumqiensis sp. nov., a moderately haloalkaliphilic bacterium isolated from a salt lake.</title>
        <authorList>
            <person name="Zhao B."/>
            <person name="Liao Z."/>
        </authorList>
    </citation>
    <scope>NUCLEOTIDE SEQUENCE [LARGE SCALE GENOMIC DNA]</scope>
    <source>
        <strain evidence="2 3">BZ-SZ-XJ18</strain>
    </source>
</reference>
<dbReference type="Proteomes" id="UP000243650">
    <property type="component" value="Unassembled WGS sequence"/>
</dbReference>
<keyword evidence="3" id="KW-1185">Reference proteome</keyword>
<evidence type="ECO:0000313" key="2">
    <source>
        <dbReference type="EMBL" id="PRO66166.1"/>
    </source>
</evidence>
<feature type="transmembrane region" description="Helical" evidence="1">
    <location>
        <begin position="178"/>
        <end position="200"/>
    </location>
</feature>
<gene>
    <name evidence="2" type="ORF">C6I21_05020</name>
</gene>
<keyword evidence="1" id="KW-1133">Transmembrane helix</keyword>
<dbReference type="AlphaFoldDB" id="A0A2P6MIQ4"/>
<dbReference type="InterPro" id="IPR007404">
    <property type="entry name" value="YdjM-like"/>
</dbReference>
<comment type="caution">
    <text evidence="2">The sequence shown here is derived from an EMBL/GenBank/DDBJ whole genome shotgun (WGS) entry which is preliminary data.</text>
</comment>
<evidence type="ECO:0000256" key="1">
    <source>
        <dbReference type="SAM" id="Phobius"/>
    </source>
</evidence>
<proteinExistence type="predicted"/>
<keyword evidence="1" id="KW-0472">Membrane</keyword>